<gene>
    <name evidence="1" type="ORF">CYMTET_10623</name>
</gene>
<dbReference type="AlphaFoldDB" id="A0AAE0GNZ9"/>
<sequence length="168" mass="18249">MVTVDQVVTTRDTLLLTEVYVEAQRLLLLADPANHSLSPAHLSALASLSALDQRLTNIRSVSALVTSAKSASPWTVGILALPGKMVDRVIAHLAENEIDAAVDVLQLVVDESDEGVERVVDMARLLAISQAHEDGFRVAEEFKLSPIVETAEQEKRLRQAVKIVHPEA</sequence>
<proteinExistence type="predicted"/>
<organism evidence="1 2">
    <name type="scientific">Cymbomonas tetramitiformis</name>
    <dbReference type="NCBI Taxonomy" id="36881"/>
    <lineage>
        <taxon>Eukaryota</taxon>
        <taxon>Viridiplantae</taxon>
        <taxon>Chlorophyta</taxon>
        <taxon>Pyramimonadophyceae</taxon>
        <taxon>Pyramimonadales</taxon>
        <taxon>Pyramimonadaceae</taxon>
        <taxon>Cymbomonas</taxon>
    </lineage>
</organism>
<accession>A0AAE0GNZ9</accession>
<evidence type="ECO:0000313" key="2">
    <source>
        <dbReference type="Proteomes" id="UP001190700"/>
    </source>
</evidence>
<evidence type="ECO:0000313" key="1">
    <source>
        <dbReference type="EMBL" id="KAK3281587.1"/>
    </source>
</evidence>
<reference evidence="1 2" key="1">
    <citation type="journal article" date="2015" name="Genome Biol. Evol.">
        <title>Comparative Genomics of a Bacterivorous Green Alga Reveals Evolutionary Causalities and Consequences of Phago-Mixotrophic Mode of Nutrition.</title>
        <authorList>
            <person name="Burns J.A."/>
            <person name="Paasch A."/>
            <person name="Narechania A."/>
            <person name="Kim E."/>
        </authorList>
    </citation>
    <scope>NUCLEOTIDE SEQUENCE [LARGE SCALE GENOMIC DNA]</scope>
    <source>
        <strain evidence="1 2">PLY_AMNH</strain>
    </source>
</reference>
<dbReference type="EMBL" id="LGRX02003791">
    <property type="protein sequence ID" value="KAK3281587.1"/>
    <property type="molecule type" value="Genomic_DNA"/>
</dbReference>
<dbReference type="Proteomes" id="UP001190700">
    <property type="component" value="Unassembled WGS sequence"/>
</dbReference>
<keyword evidence="2" id="KW-1185">Reference proteome</keyword>
<protein>
    <submittedName>
        <fullName evidence="1">Uncharacterized protein</fullName>
    </submittedName>
</protein>
<comment type="caution">
    <text evidence="1">The sequence shown here is derived from an EMBL/GenBank/DDBJ whole genome shotgun (WGS) entry which is preliminary data.</text>
</comment>
<name>A0AAE0GNZ9_9CHLO</name>